<dbReference type="InterPro" id="IPR009078">
    <property type="entry name" value="Ferritin-like_SF"/>
</dbReference>
<keyword evidence="1" id="KW-0167">Capsid protein</keyword>
<dbReference type="SUPFAM" id="SSF47240">
    <property type="entry name" value="Ferritin-like"/>
    <property type="match status" value="1"/>
</dbReference>
<dbReference type="Gene3D" id="1.20.1260.10">
    <property type="match status" value="1"/>
</dbReference>
<gene>
    <name evidence="1" type="ORF">IAA54_06565</name>
</gene>
<dbReference type="Proteomes" id="UP000886785">
    <property type="component" value="Unassembled WGS sequence"/>
</dbReference>
<evidence type="ECO:0000313" key="2">
    <source>
        <dbReference type="Proteomes" id="UP000886785"/>
    </source>
</evidence>
<dbReference type="EMBL" id="DVHF01000078">
    <property type="protein sequence ID" value="HIR57313.1"/>
    <property type="molecule type" value="Genomic_DNA"/>
</dbReference>
<proteinExistence type="predicted"/>
<dbReference type="InterPro" id="IPR012347">
    <property type="entry name" value="Ferritin-like"/>
</dbReference>
<keyword evidence="1" id="KW-0946">Virion</keyword>
<protein>
    <submittedName>
        <fullName evidence="1">Spore coat protein</fullName>
    </submittedName>
</protein>
<dbReference type="AlphaFoldDB" id="A0A9D1DQY8"/>
<reference evidence="1" key="1">
    <citation type="submission" date="2020-10" db="EMBL/GenBank/DDBJ databases">
        <authorList>
            <person name="Gilroy R."/>
        </authorList>
    </citation>
    <scope>NUCLEOTIDE SEQUENCE</scope>
    <source>
        <strain evidence="1">ChiSjej1B19-7085</strain>
    </source>
</reference>
<name>A0A9D1DQY8_9FIRM</name>
<organism evidence="1 2">
    <name type="scientific">Candidatus Gallacutalibacter pullicola</name>
    <dbReference type="NCBI Taxonomy" id="2840830"/>
    <lineage>
        <taxon>Bacteria</taxon>
        <taxon>Bacillati</taxon>
        <taxon>Bacillota</taxon>
        <taxon>Clostridia</taxon>
        <taxon>Eubacteriales</taxon>
        <taxon>Candidatus Gallacutalibacter</taxon>
    </lineage>
</organism>
<sequence>MSGGLHKKPARKRKSRRDFLNLTAKELSAIEDQLESEKLLIQKCRAFAMMCEDPELRKKCEGMAGKHQGHYDRLLEFLK</sequence>
<comment type="caution">
    <text evidence="1">The sequence shown here is derived from an EMBL/GenBank/DDBJ whole genome shotgun (WGS) entry which is preliminary data.</text>
</comment>
<reference evidence="1" key="2">
    <citation type="journal article" date="2021" name="PeerJ">
        <title>Extensive microbial diversity within the chicken gut microbiome revealed by metagenomics and culture.</title>
        <authorList>
            <person name="Gilroy R."/>
            <person name="Ravi A."/>
            <person name="Getino M."/>
            <person name="Pursley I."/>
            <person name="Horton D.L."/>
            <person name="Alikhan N.F."/>
            <person name="Baker D."/>
            <person name="Gharbi K."/>
            <person name="Hall N."/>
            <person name="Watson M."/>
            <person name="Adriaenssens E.M."/>
            <person name="Foster-Nyarko E."/>
            <person name="Jarju S."/>
            <person name="Secka A."/>
            <person name="Antonio M."/>
            <person name="Oren A."/>
            <person name="Chaudhuri R.R."/>
            <person name="La Ragione R."/>
            <person name="Hildebrand F."/>
            <person name="Pallen M.J."/>
        </authorList>
    </citation>
    <scope>NUCLEOTIDE SEQUENCE</scope>
    <source>
        <strain evidence="1">ChiSjej1B19-7085</strain>
    </source>
</reference>
<evidence type="ECO:0000313" key="1">
    <source>
        <dbReference type="EMBL" id="HIR57313.1"/>
    </source>
</evidence>
<accession>A0A9D1DQY8</accession>